<reference evidence="3" key="1">
    <citation type="submission" date="2023-07" db="EMBL/GenBank/DDBJ databases">
        <title>Black Yeasts Isolated from many extreme environments.</title>
        <authorList>
            <person name="Coleine C."/>
            <person name="Stajich J.E."/>
            <person name="Selbmann L."/>
        </authorList>
    </citation>
    <scope>NUCLEOTIDE SEQUENCE</scope>
    <source>
        <strain evidence="3">CCFEE 5485</strain>
    </source>
</reference>
<dbReference type="Proteomes" id="UP001274830">
    <property type="component" value="Unassembled WGS sequence"/>
</dbReference>
<feature type="compositionally biased region" description="Polar residues" evidence="1">
    <location>
        <begin position="450"/>
        <end position="462"/>
    </location>
</feature>
<evidence type="ECO:0000259" key="2">
    <source>
        <dbReference type="Pfam" id="PF04366"/>
    </source>
</evidence>
<name>A0AAE1C0S3_9PEZI</name>
<dbReference type="CDD" id="cd11524">
    <property type="entry name" value="SYLF"/>
    <property type="match status" value="1"/>
</dbReference>
<dbReference type="InterPro" id="IPR051702">
    <property type="entry name" value="SH3_domain_YSC84-like"/>
</dbReference>
<dbReference type="PANTHER" id="PTHR15629">
    <property type="entry name" value="SH3YL1 PROTEIN"/>
    <property type="match status" value="1"/>
</dbReference>
<feature type="domain" description="Ysc84 actin-binding" evidence="2">
    <location>
        <begin position="140"/>
        <end position="265"/>
    </location>
</feature>
<feature type="compositionally biased region" description="Polar residues" evidence="1">
    <location>
        <begin position="345"/>
        <end position="355"/>
    </location>
</feature>
<dbReference type="InterPro" id="IPR007461">
    <property type="entry name" value="Ysc84_actin-binding"/>
</dbReference>
<dbReference type="GO" id="GO:0035091">
    <property type="term" value="F:phosphatidylinositol binding"/>
    <property type="evidence" value="ECO:0007669"/>
    <property type="project" value="TreeGrafter"/>
</dbReference>
<accession>A0AAE1C0S3</accession>
<dbReference type="AlphaFoldDB" id="A0AAE1C0S3"/>
<proteinExistence type="predicted"/>
<evidence type="ECO:0000313" key="4">
    <source>
        <dbReference type="Proteomes" id="UP001274830"/>
    </source>
</evidence>
<evidence type="ECO:0000313" key="3">
    <source>
        <dbReference type="EMBL" id="KAK3674064.1"/>
    </source>
</evidence>
<feature type="region of interest" description="Disordered" evidence="1">
    <location>
        <begin position="521"/>
        <end position="625"/>
    </location>
</feature>
<feature type="compositionally biased region" description="Basic and acidic residues" evidence="1">
    <location>
        <begin position="563"/>
        <end position="593"/>
    </location>
</feature>
<sequence length="625" mass="68243">MSQSGWWDRVRTGGKKGFDATWKQLDKVGAPVNKLTNKLGSEAFWPTTLDKESDKAARILKSFCKDGFYAEEERKPQDGPTMKQKVVKKIPANVIKNAKGLAIFTTMRTGLWMSGAGGSGVLIGRLPDGSWSPPSGILLHTAGLGFLVGVDIYDCVVVINTDAALQAFTKIRCTLGSEISVAAGPVGAGGVVDTEIHKRQAPILTYMKSRGFYAGVQIDGTVIIERGDENERFYGYKYPVGDILAGKVRHPPYELRHLFETLKAAQGDKTFDASAIPDGPPPGDYTVEDDGHMFGVPDKEDPDPYGVLALEKEGLGLKEAGTQKRASWEQFTFNPAPTSPIHQLYRSSSQDMSSKGSRHNSWRASAFSNTEPKTPSSLRNSIDRQLTGRSRGYTDTSTQTEVEPETPASPYRRSFASRRTSDDSVATSHVMPNVPENDVLDTSPTRKDATNSPRHVNGYNTPPHTPPVDNEVSNGHDELDDHDVDDRDDDVHIEEPVVHSVQSVQTVQPASPIKLMSAKLVSVPKRGPPPILPPRNARRGGPVVVDASPKVDQAGRSIQSGTENDKAEAMSKDDEIPDVLEVKDRMDDVKLDDDKENDIANPWAQADEVRKRASQDHSPMPGGFE</sequence>
<dbReference type="Pfam" id="PF04366">
    <property type="entry name" value="Ysc84"/>
    <property type="match status" value="1"/>
</dbReference>
<organism evidence="3 4">
    <name type="scientific">Recurvomyces mirabilis</name>
    <dbReference type="NCBI Taxonomy" id="574656"/>
    <lineage>
        <taxon>Eukaryota</taxon>
        <taxon>Fungi</taxon>
        <taxon>Dikarya</taxon>
        <taxon>Ascomycota</taxon>
        <taxon>Pezizomycotina</taxon>
        <taxon>Dothideomycetes</taxon>
        <taxon>Dothideomycetidae</taxon>
        <taxon>Mycosphaerellales</taxon>
        <taxon>Teratosphaeriaceae</taxon>
        <taxon>Recurvomyces</taxon>
    </lineage>
</organism>
<protein>
    <recommendedName>
        <fullName evidence="2">Ysc84 actin-binding domain-containing protein</fullName>
    </recommendedName>
</protein>
<keyword evidence="4" id="KW-1185">Reference proteome</keyword>
<evidence type="ECO:0000256" key="1">
    <source>
        <dbReference type="SAM" id="MobiDB-lite"/>
    </source>
</evidence>
<feature type="compositionally biased region" description="Polar residues" evidence="1">
    <location>
        <begin position="362"/>
        <end position="401"/>
    </location>
</feature>
<comment type="caution">
    <text evidence="3">The sequence shown here is derived from an EMBL/GenBank/DDBJ whole genome shotgun (WGS) entry which is preliminary data.</text>
</comment>
<dbReference type="EMBL" id="JAUTXT010000021">
    <property type="protein sequence ID" value="KAK3674064.1"/>
    <property type="molecule type" value="Genomic_DNA"/>
</dbReference>
<dbReference type="PANTHER" id="PTHR15629:SF8">
    <property type="entry name" value="DUF500 DOMAIN PROTEIN (AFU_ORTHOLOGUE AFUA_5G07310)"/>
    <property type="match status" value="1"/>
</dbReference>
<feature type="region of interest" description="Disordered" evidence="1">
    <location>
        <begin position="332"/>
        <end position="489"/>
    </location>
</feature>
<gene>
    <name evidence="3" type="ORF">LTR78_005911</name>
</gene>